<dbReference type="GeneID" id="105361791"/>
<dbReference type="KEGG" id="csol:105361791"/>
<dbReference type="InterPro" id="IPR043504">
    <property type="entry name" value="Peptidase_S1_PA_chymotrypsin"/>
</dbReference>
<dbReference type="PROSITE" id="PS50240">
    <property type="entry name" value="TRYPSIN_DOM"/>
    <property type="match status" value="1"/>
</dbReference>
<dbReference type="Gene3D" id="2.40.10.10">
    <property type="entry name" value="Trypsin-like serine proteases"/>
    <property type="match status" value="1"/>
</dbReference>
<evidence type="ECO:0000259" key="3">
    <source>
        <dbReference type="PROSITE" id="PS50240"/>
    </source>
</evidence>
<gene>
    <name evidence="5" type="primary">LOC105361791</name>
</gene>
<name>A0AAJ6YG07_9HYME</name>
<dbReference type="InterPro" id="IPR001254">
    <property type="entry name" value="Trypsin_dom"/>
</dbReference>
<dbReference type="FunFam" id="2.40.10.10:FF:000068">
    <property type="entry name" value="transmembrane protease serine 2"/>
    <property type="match status" value="1"/>
</dbReference>
<accession>A0AAJ6YG07</accession>
<dbReference type="Proteomes" id="UP000695007">
    <property type="component" value="Unplaced"/>
</dbReference>
<dbReference type="InterPro" id="IPR001314">
    <property type="entry name" value="Peptidase_S1A"/>
</dbReference>
<evidence type="ECO:0000256" key="2">
    <source>
        <dbReference type="ARBA" id="ARBA00024195"/>
    </source>
</evidence>
<dbReference type="GO" id="GO:0004252">
    <property type="term" value="F:serine-type endopeptidase activity"/>
    <property type="evidence" value="ECO:0007669"/>
    <property type="project" value="InterPro"/>
</dbReference>
<dbReference type="PRINTS" id="PR00722">
    <property type="entry name" value="CHYMOTRYPSIN"/>
</dbReference>
<keyword evidence="1" id="KW-1015">Disulfide bond</keyword>
<protein>
    <submittedName>
        <fullName evidence="5">Trypsin II-P29-like</fullName>
    </submittedName>
</protein>
<organism evidence="4 5">
    <name type="scientific">Ceratosolen solmsi marchali</name>
    <dbReference type="NCBI Taxonomy" id="326594"/>
    <lineage>
        <taxon>Eukaryota</taxon>
        <taxon>Metazoa</taxon>
        <taxon>Ecdysozoa</taxon>
        <taxon>Arthropoda</taxon>
        <taxon>Hexapoda</taxon>
        <taxon>Insecta</taxon>
        <taxon>Pterygota</taxon>
        <taxon>Neoptera</taxon>
        <taxon>Endopterygota</taxon>
        <taxon>Hymenoptera</taxon>
        <taxon>Apocrita</taxon>
        <taxon>Proctotrupomorpha</taxon>
        <taxon>Chalcidoidea</taxon>
        <taxon>Agaonidae</taxon>
        <taxon>Agaoninae</taxon>
        <taxon>Ceratosolen</taxon>
    </lineage>
</organism>
<dbReference type="InterPro" id="IPR051487">
    <property type="entry name" value="Ser/Thr_Proteases_Immune/Dev"/>
</dbReference>
<dbReference type="Pfam" id="PF00089">
    <property type="entry name" value="Trypsin"/>
    <property type="match status" value="1"/>
</dbReference>
<reference evidence="5" key="1">
    <citation type="submission" date="2025-08" db="UniProtKB">
        <authorList>
            <consortium name="RefSeq"/>
        </authorList>
    </citation>
    <scope>IDENTIFICATION</scope>
</reference>
<sequence>MVFAWDHPHDAGLGQFPHQVSLVWSLPPDVNNFHYCGGSILSNLWVLTSAFCVTNIYMGNLLIKVGRHNIIVDDEYVQTSHIQTQIIHPKYQGVYVLENLGSFDLALLKLIEPLEFNRRVQPIELPNSGAWFWNSFKFNYNLILSGWGGISNGVIYNHTKILQTVHLPVVPNKVCSTSIKTIYPHFTLDDSQMCTRPMDGSISACIGDYGGPLIQYDKTNRPVLVAVYAWSTMPCNTNGLPPIYTRIFPFAKWIKKTMKEN</sequence>
<dbReference type="SUPFAM" id="SSF50494">
    <property type="entry name" value="Trypsin-like serine proteases"/>
    <property type="match status" value="1"/>
</dbReference>
<proteinExistence type="inferred from homology"/>
<evidence type="ECO:0000313" key="5">
    <source>
        <dbReference type="RefSeq" id="XP_011497375.1"/>
    </source>
</evidence>
<keyword evidence="4" id="KW-1185">Reference proteome</keyword>
<dbReference type="SMART" id="SM00020">
    <property type="entry name" value="Tryp_SPc"/>
    <property type="match status" value="1"/>
</dbReference>
<evidence type="ECO:0000256" key="1">
    <source>
        <dbReference type="ARBA" id="ARBA00023157"/>
    </source>
</evidence>
<dbReference type="CDD" id="cd00190">
    <property type="entry name" value="Tryp_SPc"/>
    <property type="match status" value="1"/>
</dbReference>
<dbReference type="GO" id="GO:0006508">
    <property type="term" value="P:proteolysis"/>
    <property type="evidence" value="ECO:0007669"/>
    <property type="project" value="InterPro"/>
</dbReference>
<dbReference type="PANTHER" id="PTHR24256">
    <property type="entry name" value="TRYPTASE-RELATED"/>
    <property type="match status" value="1"/>
</dbReference>
<comment type="similarity">
    <text evidence="2">Belongs to the peptidase S1 family. CLIP subfamily.</text>
</comment>
<dbReference type="AlphaFoldDB" id="A0AAJ6YG07"/>
<dbReference type="RefSeq" id="XP_011497375.1">
    <property type="nucleotide sequence ID" value="XM_011499073.1"/>
</dbReference>
<feature type="domain" description="Peptidase S1" evidence="3">
    <location>
        <begin position="2"/>
        <end position="259"/>
    </location>
</feature>
<dbReference type="InterPro" id="IPR009003">
    <property type="entry name" value="Peptidase_S1_PA"/>
</dbReference>
<evidence type="ECO:0000313" key="4">
    <source>
        <dbReference type="Proteomes" id="UP000695007"/>
    </source>
</evidence>